<dbReference type="InterPro" id="IPR002305">
    <property type="entry name" value="aa-tRNA-synth_Ic"/>
</dbReference>
<proteinExistence type="inferred from homology"/>
<dbReference type="GO" id="GO:0005524">
    <property type="term" value="F:ATP binding"/>
    <property type="evidence" value="ECO:0007669"/>
    <property type="project" value="UniProtKB-KW"/>
</dbReference>
<dbReference type="FunFam" id="3.40.50.620:FF:000033">
    <property type="entry name" value="tryptophan--tRNA ligase, cytoplasmic"/>
    <property type="match status" value="1"/>
</dbReference>
<evidence type="ECO:0000256" key="12">
    <source>
        <dbReference type="ARBA" id="ARBA00049929"/>
    </source>
</evidence>
<dbReference type="PROSITE" id="PS00178">
    <property type="entry name" value="AA_TRNA_LIGASE_I"/>
    <property type="match status" value="1"/>
</dbReference>
<name>A0A8H3F5Z9_9LECA</name>
<dbReference type="InterPro" id="IPR014729">
    <property type="entry name" value="Rossmann-like_a/b/a_fold"/>
</dbReference>
<protein>
    <recommendedName>
        <fullName evidence="4">Tryptophan--tRNA ligase, cytoplasmic</fullName>
        <ecNumber evidence="3">6.1.1.2</ecNumber>
    </recommendedName>
    <alternativeName>
        <fullName evidence="11">Tryptophanyl-tRNA synthetase</fullName>
    </alternativeName>
</protein>
<evidence type="ECO:0000256" key="3">
    <source>
        <dbReference type="ARBA" id="ARBA00013161"/>
    </source>
</evidence>
<gene>
    <name evidence="14" type="ORF">HETSPECPRED_003587</name>
</gene>
<evidence type="ECO:0000256" key="7">
    <source>
        <dbReference type="ARBA" id="ARBA00022741"/>
    </source>
</evidence>
<dbReference type="EMBL" id="CAJPDS010000020">
    <property type="protein sequence ID" value="CAF9917775.1"/>
    <property type="molecule type" value="Genomic_DNA"/>
</dbReference>
<dbReference type="CDD" id="cd00806">
    <property type="entry name" value="TrpRS_core"/>
    <property type="match status" value="1"/>
</dbReference>
<reference evidence="14" key="1">
    <citation type="submission" date="2021-03" db="EMBL/GenBank/DDBJ databases">
        <authorList>
            <person name="Tagirdzhanova G."/>
        </authorList>
    </citation>
    <scope>NUCLEOTIDE SEQUENCE</scope>
</reference>
<evidence type="ECO:0000256" key="2">
    <source>
        <dbReference type="ARBA" id="ARBA00005594"/>
    </source>
</evidence>
<dbReference type="PRINTS" id="PR01039">
    <property type="entry name" value="TRNASYNTHTRP"/>
</dbReference>
<evidence type="ECO:0000256" key="10">
    <source>
        <dbReference type="ARBA" id="ARBA00023146"/>
    </source>
</evidence>
<dbReference type="OrthoDB" id="10261385at2759"/>
<dbReference type="SUPFAM" id="SSF52374">
    <property type="entry name" value="Nucleotidylyl transferase"/>
    <property type="match status" value="1"/>
</dbReference>
<evidence type="ECO:0000256" key="13">
    <source>
        <dbReference type="RuleBase" id="RU363036"/>
    </source>
</evidence>
<dbReference type="GO" id="GO:0006436">
    <property type="term" value="P:tryptophanyl-tRNA aminoacylation"/>
    <property type="evidence" value="ECO:0007669"/>
    <property type="project" value="InterPro"/>
</dbReference>
<comment type="subcellular location">
    <subcellularLocation>
        <location evidence="1">Cytoplasm</location>
    </subcellularLocation>
</comment>
<dbReference type="Proteomes" id="UP000664521">
    <property type="component" value="Unassembled WGS sequence"/>
</dbReference>
<comment type="similarity">
    <text evidence="2 13">Belongs to the class-I aminoacyl-tRNA synthetase family.</text>
</comment>
<keyword evidence="5" id="KW-0963">Cytoplasm</keyword>
<evidence type="ECO:0000256" key="5">
    <source>
        <dbReference type="ARBA" id="ARBA00022490"/>
    </source>
</evidence>
<evidence type="ECO:0000313" key="15">
    <source>
        <dbReference type="Proteomes" id="UP000664521"/>
    </source>
</evidence>
<keyword evidence="7 13" id="KW-0547">Nucleotide-binding</keyword>
<dbReference type="Gene3D" id="3.40.50.620">
    <property type="entry name" value="HUPs"/>
    <property type="match status" value="1"/>
</dbReference>
<dbReference type="PANTHER" id="PTHR10055">
    <property type="entry name" value="TRYPTOPHANYL-TRNA SYNTHETASE"/>
    <property type="match status" value="1"/>
</dbReference>
<dbReference type="InterPro" id="IPR001412">
    <property type="entry name" value="aa-tRNA-synth_I_CS"/>
</dbReference>
<dbReference type="FunFam" id="1.10.240.10:FF:000007">
    <property type="entry name" value="Tryptophan--tRNA ligase"/>
    <property type="match status" value="1"/>
</dbReference>
<dbReference type="GO" id="GO:0005737">
    <property type="term" value="C:cytoplasm"/>
    <property type="evidence" value="ECO:0007669"/>
    <property type="project" value="UniProtKB-SubCell"/>
</dbReference>
<accession>A0A8H3F5Z9</accession>
<keyword evidence="15" id="KW-1185">Reference proteome</keyword>
<dbReference type="EC" id="6.1.1.2" evidence="3"/>
<keyword evidence="6 13" id="KW-0436">Ligase</keyword>
<evidence type="ECO:0000313" key="14">
    <source>
        <dbReference type="EMBL" id="CAF9917775.1"/>
    </source>
</evidence>
<evidence type="ECO:0000256" key="4">
    <source>
        <dbReference type="ARBA" id="ARBA00013782"/>
    </source>
</evidence>
<organism evidence="14 15">
    <name type="scientific">Heterodermia speciosa</name>
    <dbReference type="NCBI Taxonomy" id="116794"/>
    <lineage>
        <taxon>Eukaryota</taxon>
        <taxon>Fungi</taxon>
        <taxon>Dikarya</taxon>
        <taxon>Ascomycota</taxon>
        <taxon>Pezizomycotina</taxon>
        <taxon>Lecanoromycetes</taxon>
        <taxon>OSLEUM clade</taxon>
        <taxon>Lecanoromycetidae</taxon>
        <taxon>Caliciales</taxon>
        <taxon>Physciaceae</taxon>
        <taxon>Heterodermia</taxon>
    </lineage>
</organism>
<dbReference type="Pfam" id="PF00579">
    <property type="entry name" value="tRNA-synt_1b"/>
    <property type="match status" value="1"/>
</dbReference>
<keyword evidence="10 13" id="KW-0030">Aminoacyl-tRNA synthetase</keyword>
<dbReference type="GO" id="GO:0004830">
    <property type="term" value="F:tryptophan-tRNA ligase activity"/>
    <property type="evidence" value="ECO:0007669"/>
    <property type="project" value="UniProtKB-EC"/>
</dbReference>
<evidence type="ECO:0000256" key="1">
    <source>
        <dbReference type="ARBA" id="ARBA00004496"/>
    </source>
</evidence>
<dbReference type="NCBIfam" id="TIGR00233">
    <property type="entry name" value="trpS"/>
    <property type="match status" value="1"/>
</dbReference>
<evidence type="ECO:0000256" key="6">
    <source>
        <dbReference type="ARBA" id="ARBA00022598"/>
    </source>
</evidence>
<dbReference type="InterPro" id="IPR002306">
    <property type="entry name" value="Trp-tRNA-ligase"/>
</dbReference>
<evidence type="ECO:0000256" key="11">
    <source>
        <dbReference type="ARBA" id="ARBA00030268"/>
    </source>
</evidence>
<comment type="catalytic activity">
    <reaction evidence="12">
        <text>tRNA(Trp) + L-tryptophan + ATP = L-tryptophyl-tRNA(Trp) + AMP + diphosphate + H(+)</text>
        <dbReference type="Rhea" id="RHEA:24080"/>
        <dbReference type="Rhea" id="RHEA-COMP:9671"/>
        <dbReference type="Rhea" id="RHEA-COMP:9705"/>
        <dbReference type="ChEBI" id="CHEBI:15378"/>
        <dbReference type="ChEBI" id="CHEBI:30616"/>
        <dbReference type="ChEBI" id="CHEBI:33019"/>
        <dbReference type="ChEBI" id="CHEBI:57912"/>
        <dbReference type="ChEBI" id="CHEBI:78442"/>
        <dbReference type="ChEBI" id="CHEBI:78535"/>
        <dbReference type="ChEBI" id="CHEBI:456215"/>
        <dbReference type="EC" id="6.1.1.2"/>
    </reaction>
</comment>
<keyword evidence="9 13" id="KW-0648">Protein biosynthesis</keyword>
<evidence type="ECO:0000256" key="9">
    <source>
        <dbReference type="ARBA" id="ARBA00022917"/>
    </source>
</evidence>
<keyword evidence="8 13" id="KW-0067">ATP-binding</keyword>
<dbReference type="PANTHER" id="PTHR10055:SF1">
    <property type="entry name" value="TRYPTOPHAN--TRNA LIGASE, CYTOPLASMIC"/>
    <property type="match status" value="1"/>
</dbReference>
<sequence length="470" mass="53069">MAAATEVPDEPGQPPALTALSLAQQSQAMTKEQIITPFDVSGGVDEHGKPIAIDYNKLIDKFGSQRIDGALLERFEKATGHRAHRLLRRGMVFSHRDLTVILDKYEKGVPFFLYTGRGPSSDSMHVGHSIPFEFTKYLQDVFNVPLVIMLTDDEKFFHTAKLTQKECRRFAMQNAMDIIAIGFDMKKTFIFADSEFTESAFAGAFNENVREMGKRTTANQIRHTFGFTDSNNISEFHFPAMQSATSFATSFPFIFGYDTKKVSKIPCLIPCAIDQDPYFRQCRDNAPRLKLPKPAIIHTVFLPSLRGSESKMSASDVDSSIFLSDTDKQIKKKIGQAFSGGQETLEEQREKGGRTNVDVPFQYLTFFLEDDDKLEELRTGYESGKIASGDMKAACTKELQAYVSAFRERRKAVTEKVREEFMRPRQLEFTGMPSEEEQKAARKTKFAALLGSLSLDDIEFLRQEKTNQDS</sequence>
<dbReference type="AlphaFoldDB" id="A0A8H3F5Z9"/>
<evidence type="ECO:0000256" key="8">
    <source>
        <dbReference type="ARBA" id="ARBA00022840"/>
    </source>
</evidence>
<dbReference type="Gene3D" id="1.10.240.10">
    <property type="entry name" value="Tyrosyl-Transfer RNA Synthetase"/>
    <property type="match status" value="1"/>
</dbReference>
<comment type="caution">
    <text evidence="14">The sequence shown here is derived from an EMBL/GenBank/DDBJ whole genome shotgun (WGS) entry which is preliminary data.</text>
</comment>